<keyword evidence="8 10" id="KW-0811">Translocation</keyword>
<comment type="subcellular location">
    <subcellularLocation>
        <location evidence="1 10">Cell membrane</location>
        <topology evidence="1 10">Multi-pass membrane protein</topology>
    </subcellularLocation>
</comment>
<dbReference type="GO" id="GO:0043952">
    <property type="term" value="P:protein transport by the Sec complex"/>
    <property type="evidence" value="ECO:0007669"/>
    <property type="project" value="UniProtKB-UniRule"/>
</dbReference>
<dbReference type="NCBIfam" id="TIGR00966">
    <property type="entry name" value="transloc_SecF"/>
    <property type="match status" value="1"/>
</dbReference>
<dbReference type="Pfam" id="PF07549">
    <property type="entry name" value="Sec_GG"/>
    <property type="match status" value="1"/>
</dbReference>
<dbReference type="HAMAP" id="MF_01464_B">
    <property type="entry name" value="SecF_B"/>
    <property type="match status" value="1"/>
</dbReference>
<keyword evidence="3 10" id="KW-1003">Cell membrane</keyword>
<evidence type="ECO:0000256" key="6">
    <source>
        <dbReference type="ARBA" id="ARBA00022927"/>
    </source>
</evidence>
<dbReference type="EMBL" id="PCVG01000013">
    <property type="protein sequence ID" value="PIQ69072.1"/>
    <property type="molecule type" value="Genomic_DNA"/>
</dbReference>
<dbReference type="Pfam" id="PF02355">
    <property type="entry name" value="SecD_SecF_C"/>
    <property type="match status" value="2"/>
</dbReference>
<keyword evidence="6 10" id="KW-0653">Protein transport</keyword>
<dbReference type="InterPro" id="IPR022813">
    <property type="entry name" value="SecD/SecF_arch_bac"/>
</dbReference>
<protein>
    <recommendedName>
        <fullName evidence="10">Protein-export membrane protein SecF</fullName>
    </recommendedName>
</protein>
<dbReference type="GO" id="GO:0015450">
    <property type="term" value="F:protein-transporting ATPase activity"/>
    <property type="evidence" value="ECO:0007669"/>
    <property type="project" value="InterPro"/>
</dbReference>
<dbReference type="InterPro" id="IPR022646">
    <property type="entry name" value="SecD/SecF_CS"/>
</dbReference>
<dbReference type="GO" id="GO:0065002">
    <property type="term" value="P:intracellular protein transmembrane transport"/>
    <property type="evidence" value="ECO:0007669"/>
    <property type="project" value="UniProtKB-UniRule"/>
</dbReference>
<feature type="transmembrane region" description="Helical" evidence="10">
    <location>
        <begin position="128"/>
        <end position="148"/>
    </location>
</feature>
<feature type="transmembrane region" description="Helical" evidence="10">
    <location>
        <begin position="280"/>
        <end position="305"/>
    </location>
</feature>
<feature type="domain" description="SSD" evidence="11">
    <location>
        <begin position="128"/>
        <end position="306"/>
    </location>
</feature>
<evidence type="ECO:0000256" key="7">
    <source>
        <dbReference type="ARBA" id="ARBA00022989"/>
    </source>
</evidence>
<keyword evidence="2 10" id="KW-0813">Transport</keyword>
<proteinExistence type="inferred from homology"/>
<accession>A0A2H0KCU4</accession>
<dbReference type="InterPro" id="IPR005665">
    <property type="entry name" value="SecF_bac"/>
</dbReference>
<dbReference type="InterPro" id="IPR022645">
    <property type="entry name" value="SecD/SecF_bac"/>
</dbReference>
<feature type="transmembrane region" description="Helical" evidence="10">
    <location>
        <begin position="9"/>
        <end position="30"/>
    </location>
</feature>
<comment type="caution">
    <text evidence="12">The sequence shown here is derived from an EMBL/GenBank/DDBJ whole genome shotgun (WGS) entry which is preliminary data.</text>
</comment>
<dbReference type="PRINTS" id="PR01755">
    <property type="entry name" value="SECFTRNLCASE"/>
</dbReference>
<reference evidence="12 13" key="1">
    <citation type="submission" date="2017-09" db="EMBL/GenBank/DDBJ databases">
        <title>Depth-based differentiation of microbial function through sediment-hosted aquifers and enrichment of novel symbionts in the deep terrestrial subsurface.</title>
        <authorList>
            <person name="Probst A.J."/>
            <person name="Ladd B."/>
            <person name="Jarett J.K."/>
            <person name="Geller-Mcgrath D.E."/>
            <person name="Sieber C.M."/>
            <person name="Emerson J.B."/>
            <person name="Anantharaman K."/>
            <person name="Thomas B.C."/>
            <person name="Malmstrom R."/>
            <person name="Stieglmeier M."/>
            <person name="Klingl A."/>
            <person name="Woyke T."/>
            <person name="Ryan C.M."/>
            <person name="Banfield J.F."/>
        </authorList>
    </citation>
    <scope>NUCLEOTIDE SEQUENCE [LARGE SCALE GENOMIC DNA]</scope>
    <source>
        <strain evidence="12">CG11_big_fil_rev_8_21_14_0_20_46_11</strain>
    </source>
</reference>
<dbReference type="InterPro" id="IPR048634">
    <property type="entry name" value="SecD_SecF_C"/>
</dbReference>
<keyword evidence="5 10" id="KW-0812">Transmembrane</keyword>
<dbReference type="GO" id="GO:0005886">
    <property type="term" value="C:plasma membrane"/>
    <property type="evidence" value="ECO:0007669"/>
    <property type="project" value="UniProtKB-SubCell"/>
</dbReference>
<dbReference type="InterPro" id="IPR000731">
    <property type="entry name" value="SSD"/>
</dbReference>
<evidence type="ECO:0000256" key="4">
    <source>
        <dbReference type="ARBA" id="ARBA00022519"/>
    </source>
</evidence>
<dbReference type="PANTHER" id="PTHR30081:SF8">
    <property type="entry name" value="PROTEIN TRANSLOCASE SUBUNIT SECF"/>
    <property type="match status" value="1"/>
</dbReference>
<dbReference type="PANTHER" id="PTHR30081">
    <property type="entry name" value="PROTEIN-EXPORT MEMBRANE PROTEIN SEC"/>
    <property type="match status" value="1"/>
</dbReference>
<evidence type="ECO:0000256" key="2">
    <source>
        <dbReference type="ARBA" id="ARBA00022448"/>
    </source>
</evidence>
<dbReference type="AlphaFoldDB" id="A0A2H0KCU4"/>
<evidence type="ECO:0000256" key="5">
    <source>
        <dbReference type="ARBA" id="ARBA00022692"/>
    </source>
</evidence>
<evidence type="ECO:0000256" key="9">
    <source>
        <dbReference type="ARBA" id="ARBA00023136"/>
    </source>
</evidence>
<sequence>MSIISRRKIWYIISGILLVASLGSLLVWGLNLGIDFKGGSIMEVVYTDNTVSVVDIEQVLTPLELGSFSVRPTVDGEHSGFIIRTRELSDSDHVIALTALSFEGTKTAEELRFNSVGPLLGKEAIGKSLWAIVLVLLVIILFIAFAFRKVSEPVRPNGGSVGRVSSWKYGIIAIIALIHDVLIPTGVFSYLGHTQGVEVDTLFVTALLVVLGFSIHDTIVVFDRIREHLRLDKENHGKKPFEEIVGESVDETIGRSINTSLTTLFALLALYFIGPTATQMFALALSIGVIAGTYSSIFIASPLLVTMEKWGSKR</sequence>
<dbReference type="PROSITE" id="PS50156">
    <property type="entry name" value="SSD"/>
    <property type="match status" value="1"/>
</dbReference>
<dbReference type="Gene3D" id="1.20.1640.10">
    <property type="entry name" value="Multidrug efflux transporter AcrB transmembrane domain"/>
    <property type="match status" value="1"/>
</dbReference>
<evidence type="ECO:0000256" key="3">
    <source>
        <dbReference type="ARBA" id="ARBA00022475"/>
    </source>
</evidence>
<comment type="function">
    <text evidence="10">Part of the Sec protein translocase complex. Interacts with the SecYEG preprotein conducting channel. SecDF uses the proton motive force (PMF) to complete protein translocation after the ATP-dependent function of SecA.</text>
</comment>
<keyword evidence="4" id="KW-0997">Cell inner membrane</keyword>
<evidence type="ECO:0000313" key="12">
    <source>
        <dbReference type="EMBL" id="PIQ69072.1"/>
    </source>
</evidence>
<gene>
    <name evidence="10" type="primary">secF</name>
    <name evidence="12" type="ORF">COV91_00690</name>
</gene>
<dbReference type="GO" id="GO:0006605">
    <property type="term" value="P:protein targeting"/>
    <property type="evidence" value="ECO:0007669"/>
    <property type="project" value="UniProtKB-UniRule"/>
</dbReference>
<keyword evidence="9 10" id="KW-0472">Membrane</keyword>
<name>A0A2H0KCU4_9BACT</name>
<dbReference type="Proteomes" id="UP000229342">
    <property type="component" value="Unassembled WGS sequence"/>
</dbReference>
<dbReference type="SUPFAM" id="SSF82866">
    <property type="entry name" value="Multidrug efflux transporter AcrB transmembrane domain"/>
    <property type="match status" value="1"/>
</dbReference>
<feature type="transmembrane region" description="Helical" evidence="10">
    <location>
        <begin position="257"/>
        <end position="274"/>
    </location>
</feature>
<evidence type="ECO:0000313" key="13">
    <source>
        <dbReference type="Proteomes" id="UP000229342"/>
    </source>
</evidence>
<comment type="subunit">
    <text evidence="10">Forms a complex with SecD. Part of the essential Sec protein translocation apparatus which comprises SecA, SecYEG and auxiliary proteins SecDF. Other proteins may also be involved.</text>
</comment>
<feature type="transmembrane region" description="Helical" evidence="10">
    <location>
        <begin position="202"/>
        <end position="222"/>
    </location>
</feature>
<evidence type="ECO:0000259" key="11">
    <source>
        <dbReference type="PROSITE" id="PS50156"/>
    </source>
</evidence>
<evidence type="ECO:0000256" key="10">
    <source>
        <dbReference type="HAMAP-Rule" id="MF_01464"/>
    </source>
</evidence>
<evidence type="ECO:0000256" key="1">
    <source>
        <dbReference type="ARBA" id="ARBA00004651"/>
    </source>
</evidence>
<comment type="similarity">
    <text evidence="10">Belongs to the SecD/SecF family. SecF subfamily.</text>
</comment>
<evidence type="ECO:0000256" key="8">
    <source>
        <dbReference type="ARBA" id="ARBA00023010"/>
    </source>
</evidence>
<keyword evidence="7 10" id="KW-1133">Transmembrane helix</keyword>
<feature type="transmembrane region" description="Helical" evidence="10">
    <location>
        <begin position="169"/>
        <end position="190"/>
    </location>
</feature>
<organism evidence="12 13">
    <name type="scientific">Candidatus Taylorbacteria bacterium CG11_big_fil_rev_8_21_14_0_20_46_11</name>
    <dbReference type="NCBI Taxonomy" id="1975025"/>
    <lineage>
        <taxon>Bacteria</taxon>
        <taxon>Candidatus Tayloriibacteriota</taxon>
    </lineage>
</organism>